<dbReference type="AlphaFoldDB" id="A0AAP0H0U9"/>
<evidence type="ECO:0000313" key="1">
    <source>
        <dbReference type="EMBL" id="KAK9068551.1"/>
    </source>
</evidence>
<evidence type="ECO:0000313" key="2">
    <source>
        <dbReference type="Proteomes" id="UP001408789"/>
    </source>
</evidence>
<reference evidence="1 2" key="1">
    <citation type="submission" date="2024-04" db="EMBL/GenBank/DDBJ databases">
        <title>The reference genome of an endangered Asteraceae, Deinandra increscens subsp. villosa, native to the Central Coast of California.</title>
        <authorList>
            <person name="Guilliams M."/>
            <person name="Hasenstab-Lehman K."/>
            <person name="Meyer R."/>
            <person name="Mcevoy S."/>
        </authorList>
    </citation>
    <scope>NUCLEOTIDE SEQUENCE [LARGE SCALE GENOMIC DNA]</scope>
    <source>
        <tissue evidence="1">Leaf</tissue>
    </source>
</reference>
<name>A0AAP0H0U9_9ASTR</name>
<dbReference type="SUPFAM" id="SSF56219">
    <property type="entry name" value="DNase I-like"/>
    <property type="match status" value="1"/>
</dbReference>
<comment type="caution">
    <text evidence="1">The sequence shown here is derived from an EMBL/GenBank/DDBJ whole genome shotgun (WGS) entry which is preliminary data.</text>
</comment>
<sequence length="319" mass="36385">MGDFNAVRFEHERFISTFNPSEASDLNHFILEGGLIDLNMGGRRFTFLSSSGDSLSKLDRILICNNYFNRWPSSSIHALPRVWSDHCPVILKTFGNDFGPRPFKCFNSWFELQDFDSTVQMAASLPTNGGKPDKRFLNKLKNIKIAIKQWNANRRDVNAIKSAALQLDIDNLDLVAESRILSEQEKSNRISWKKEVSDLEFLARKDLQQKARVKWTLDGDENSRFFHGIINCSNSKRRINGLFISGVWSTNPEEIKMAALAHFKERFTDPLPIRTSFPRDGFSKLSNLDSASLLLPFSVIKQTEGISSIKIQKQPPKID</sequence>
<dbReference type="EMBL" id="JBCNJP010000014">
    <property type="protein sequence ID" value="KAK9068551.1"/>
    <property type="molecule type" value="Genomic_DNA"/>
</dbReference>
<dbReference type="PANTHER" id="PTHR33710">
    <property type="entry name" value="BNAC02G09200D PROTEIN"/>
    <property type="match status" value="1"/>
</dbReference>
<dbReference type="Proteomes" id="UP001408789">
    <property type="component" value="Unassembled WGS sequence"/>
</dbReference>
<protein>
    <submittedName>
        <fullName evidence="1">Uncharacterized protein</fullName>
    </submittedName>
</protein>
<gene>
    <name evidence="1" type="ORF">SSX86_012666</name>
</gene>
<proteinExistence type="predicted"/>
<dbReference type="Gene3D" id="3.60.10.10">
    <property type="entry name" value="Endonuclease/exonuclease/phosphatase"/>
    <property type="match status" value="1"/>
</dbReference>
<keyword evidence="2" id="KW-1185">Reference proteome</keyword>
<dbReference type="PANTHER" id="PTHR33710:SF64">
    <property type="entry name" value="ENDONUCLEASE_EXONUCLEASE_PHOSPHATASE DOMAIN-CONTAINING PROTEIN"/>
    <property type="match status" value="1"/>
</dbReference>
<dbReference type="InterPro" id="IPR036691">
    <property type="entry name" value="Endo/exonu/phosph_ase_sf"/>
</dbReference>
<accession>A0AAP0H0U9</accession>
<organism evidence="1 2">
    <name type="scientific">Deinandra increscens subsp. villosa</name>
    <dbReference type="NCBI Taxonomy" id="3103831"/>
    <lineage>
        <taxon>Eukaryota</taxon>
        <taxon>Viridiplantae</taxon>
        <taxon>Streptophyta</taxon>
        <taxon>Embryophyta</taxon>
        <taxon>Tracheophyta</taxon>
        <taxon>Spermatophyta</taxon>
        <taxon>Magnoliopsida</taxon>
        <taxon>eudicotyledons</taxon>
        <taxon>Gunneridae</taxon>
        <taxon>Pentapetalae</taxon>
        <taxon>asterids</taxon>
        <taxon>campanulids</taxon>
        <taxon>Asterales</taxon>
        <taxon>Asteraceae</taxon>
        <taxon>Asteroideae</taxon>
        <taxon>Heliantheae alliance</taxon>
        <taxon>Madieae</taxon>
        <taxon>Madiinae</taxon>
        <taxon>Deinandra</taxon>
    </lineage>
</organism>